<accession>A0ACC2AN78</accession>
<protein>
    <submittedName>
        <fullName evidence="1">Uncharacterized protein</fullName>
    </submittedName>
</protein>
<reference evidence="2" key="1">
    <citation type="journal article" date="2024" name="Proc. Natl. Acad. Sci. U.S.A.">
        <title>Extraordinary preservation of gene collinearity over three hundred million years revealed in homosporous lycophytes.</title>
        <authorList>
            <person name="Li C."/>
            <person name="Wickell D."/>
            <person name="Kuo L.Y."/>
            <person name="Chen X."/>
            <person name="Nie B."/>
            <person name="Liao X."/>
            <person name="Peng D."/>
            <person name="Ji J."/>
            <person name="Jenkins J."/>
            <person name="Williams M."/>
            <person name="Shu S."/>
            <person name="Plott C."/>
            <person name="Barry K."/>
            <person name="Rajasekar S."/>
            <person name="Grimwood J."/>
            <person name="Han X."/>
            <person name="Sun S."/>
            <person name="Hou Z."/>
            <person name="He W."/>
            <person name="Dai G."/>
            <person name="Sun C."/>
            <person name="Schmutz J."/>
            <person name="Leebens-Mack J.H."/>
            <person name="Li F.W."/>
            <person name="Wang L."/>
        </authorList>
    </citation>
    <scope>NUCLEOTIDE SEQUENCE [LARGE SCALE GENOMIC DNA]</scope>
    <source>
        <strain evidence="2">cv. PW_Plant_1</strain>
    </source>
</reference>
<gene>
    <name evidence="1" type="ORF">O6H91_20G016500</name>
</gene>
<organism evidence="1 2">
    <name type="scientific">Diphasiastrum complanatum</name>
    <name type="common">Issler's clubmoss</name>
    <name type="synonym">Lycopodium complanatum</name>
    <dbReference type="NCBI Taxonomy" id="34168"/>
    <lineage>
        <taxon>Eukaryota</taxon>
        <taxon>Viridiplantae</taxon>
        <taxon>Streptophyta</taxon>
        <taxon>Embryophyta</taxon>
        <taxon>Tracheophyta</taxon>
        <taxon>Lycopodiopsida</taxon>
        <taxon>Lycopodiales</taxon>
        <taxon>Lycopodiaceae</taxon>
        <taxon>Lycopodioideae</taxon>
        <taxon>Diphasiastrum</taxon>
    </lineage>
</organism>
<proteinExistence type="predicted"/>
<dbReference type="EMBL" id="CM055111">
    <property type="protein sequence ID" value="KAJ7518946.1"/>
    <property type="molecule type" value="Genomic_DNA"/>
</dbReference>
<comment type="caution">
    <text evidence="1">The sequence shown here is derived from an EMBL/GenBank/DDBJ whole genome shotgun (WGS) entry which is preliminary data.</text>
</comment>
<keyword evidence="2" id="KW-1185">Reference proteome</keyword>
<evidence type="ECO:0000313" key="2">
    <source>
        <dbReference type="Proteomes" id="UP001162992"/>
    </source>
</evidence>
<sequence length="111" mass="13021">MCLMRFTATMALCCHIRRSRLAFSTHRSSCEPQSPPSSDHWYLRPNNKVRSATTLGMLYFWIIDANDNQRRKKAQRQQRAWIKVVNDAHRYWKSATIILGRIHLIFGATSK</sequence>
<name>A0ACC2AN78_DIPCM</name>
<evidence type="ECO:0000313" key="1">
    <source>
        <dbReference type="EMBL" id="KAJ7518946.1"/>
    </source>
</evidence>
<dbReference type="Proteomes" id="UP001162992">
    <property type="component" value="Chromosome 20"/>
</dbReference>